<name>A0A919JMX7_9ACTN</name>
<feature type="region of interest" description="Disordered" evidence="1">
    <location>
        <begin position="33"/>
        <end position="167"/>
    </location>
</feature>
<gene>
    <name evidence="2" type="ORF">Ani05nite_61020</name>
</gene>
<sequence>MERGPLALFGAIVAIGLGPAMWLGAQFGQVTLSPDRPPAVTTVQNEVEAPRGGSGAGDAPAGTETIRSEPKADTQPLTRTKNARPAATRSASPSPSESSASTPPTEPTSPGTSGPGDGQTTPPTESTTSPDDPPPPDDGPDDPPPTDPQGDPAPGSQDSGAPSTSLV</sequence>
<evidence type="ECO:0000313" key="2">
    <source>
        <dbReference type="EMBL" id="GIE52568.1"/>
    </source>
</evidence>
<dbReference type="RefSeq" id="WP_203774122.1">
    <property type="nucleotide sequence ID" value="NZ_BAAAYJ010000073.1"/>
</dbReference>
<dbReference type="Proteomes" id="UP000647172">
    <property type="component" value="Unassembled WGS sequence"/>
</dbReference>
<feature type="compositionally biased region" description="Low complexity" evidence="1">
    <location>
        <begin position="85"/>
        <end position="130"/>
    </location>
</feature>
<dbReference type="EMBL" id="BOMQ01000071">
    <property type="protein sequence ID" value="GIE52568.1"/>
    <property type="molecule type" value="Genomic_DNA"/>
</dbReference>
<comment type="caution">
    <text evidence="2">The sequence shown here is derived from an EMBL/GenBank/DDBJ whole genome shotgun (WGS) entry which is preliminary data.</text>
</comment>
<dbReference type="AlphaFoldDB" id="A0A919JMX7"/>
<reference evidence="2" key="1">
    <citation type="submission" date="2021-01" db="EMBL/GenBank/DDBJ databases">
        <title>Whole genome shotgun sequence of Actinoplanes nipponensis NBRC 14063.</title>
        <authorList>
            <person name="Komaki H."/>
            <person name="Tamura T."/>
        </authorList>
    </citation>
    <scope>NUCLEOTIDE SEQUENCE</scope>
    <source>
        <strain evidence="2">NBRC 14063</strain>
    </source>
</reference>
<evidence type="ECO:0000256" key="1">
    <source>
        <dbReference type="SAM" id="MobiDB-lite"/>
    </source>
</evidence>
<feature type="compositionally biased region" description="Polar residues" evidence="1">
    <location>
        <begin position="156"/>
        <end position="167"/>
    </location>
</feature>
<organism evidence="2 3">
    <name type="scientific">Actinoplanes nipponensis</name>
    <dbReference type="NCBI Taxonomy" id="135950"/>
    <lineage>
        <taxon>Bacteria</taxon>
        <taxon>Bacillati</taxon>
        <taxon>Actinomycetota</taxon>
        <taxon>Actinomycetes</taxon>
        <taxon>Micromonosporales</taxon>
        <taxon>Micromonosporaceae</taxon>
        <taxon>Actinoplanes</taxon>
    </lineage>
</organism>
<accession>A0A919JMX7</accession>
<keyword evidence="3" id="KW-1185">Reference proteome</keyword>
<proteinExistence type="predicted"/>
<protein>
    <submittedName>
        <fullName evidence="2">Uncharacterized protein</fullName>
    </submittedName>
</protein>
<evidence type="ECO:0000313" key="3">
    <source>
        <dbReference type="Proteomes" id="UP000647172"/>
    </source>
</evidence>